<dbReference type="InterPro" id="IPR001387">
    <property type="entry name" value="Cro/C1-type_HTH"/>
</dbReference>
<dbReference type="Gene3D" id="1.10.260.40">
    <property type="entry name" value="lambda repressor-like DNA-binding domains"/>
    <property type="match status" value="1"/>
</dbReference>
<dbReference type="Proteomes" id="UP000474104">
    <property type="component" value="Unassembled WGS sequence"/>
</dbReference>
<dbReference type="RefSeq" id="WP_004071893.1">
    <property type="nucleotide sequence ID" value="NZ_VIRB01000054.1"/>
</dbReference>
<dbReference type="SUPFAM" id="SSF47413">
    <property type="entry name" value="lambda repressor-like DNA-binding domains"/>
    <property type="match status" value="1"/>
</dbReference>
<gene>
    <name evidence="1" type="ORF">FMM80_08225</name>
</gene>
<evidence type="ECO:0000313" key="2">
    <source>
        <dbReference type="Proteomes" id="UP000474104"/>
    </source>
</evidence>
<accession>A0A9X5H5P6</accession>
<dbReference type="EMBL" id="VIRB01000054">
    <property type="protein sequence ID" value="NDO68664.1"/>
    <property type="molecule type" value="Genomic_DNA"/>
</dbReference>
<name>A0A9X5H5P6_9FIRM</name>
<dbReference type="OrthoDB" id="2051329at2"/>
<organism evidence="1 2">
    <name type="scientific">Schaedlerella arabinosiphila</name>
    <dbReference type="NCBI Taxonomy" id="2044587"/>
    <lineage>
        <taxon>Bacteria</taxon>
        <taxon>Bacillati</taxon>
        <taxon>Bacillota</taxon>
        <taxon>Clostridia</taxon>
        <taxon>Lachnospirales</taxon>
        <taxon>Lachnospiraceae</taxon>
        <taxon>Schaedlerella</taxon>
    </lineage>
</organism>
<proteinExistence type="predicted"/>
<comment type="caution">
    <text evidence="1">The sequence shown here is derived from an EMBL/GenBank/DDBJ whole genome shotgun (WGS) entry which is preliminary data.</text>
</comment>
<dbReference type="CDD" id="cd00093">
    <property type="entry name" value="HTH_XRE"/>
    <property type="match status" value="1"/>
</dbReference>
<dbReference type="GO" id="GO:0003677">
    <property type="term" value="F:DNA binding"/>
    <property type="evidence" value="ECO:0007669"/>
    <property type="project" value="InterPro"/>
</dbReference>
<protein>
    <submittedName>
        <fullName evidence="1">Helix-turn-helix transcriptional regulator</fullName>
    </submittedName>
</protein>
<dbReference type="AlphaFoldDB" id="A0A9X5H5P6"/>
<evidence type="ECO:0000313" key="1">
    <source>
        <dbReference type="EMBL" id="NDO68664.1"/>
    </source>
</evidence>
<sequence length="107" mass="12450">MTNVGRKLGVNIFTLMQNSGISREDLAEKLDYTYRDMCRILEGKLMLPPVEIGKIAELFGMTKKELLSYEADKFVPELQYMKEFSKTDNLEMILDLLDDYVELKEVM</sequence>
<dbReference type="InterPro" id="IPR010982">
    <property type="entry name" value="Lambda_DNA-bd_dom_sf"/>
</dbReference>
<reference evidence="1 2" key="1">
    <citation type="submission" date="2019-07" db="EMBL/GenBank/DDBJ databases">
        <title>Draft genome sequences of 15 bacterial species constituting the stable defined intestinal microbiota of the GM15 gnotobiotic mouse model.</title>
        <authorList>
            <person name="Elie C."/>
            <person name="Mathieu A."/>
            <person name="Saliou A."/>
            <person name="Darnaud M."/>
            <person name="Leulier F."/>
            <person name="Tamellini A."/>
        </authorList>
    </citation>
    <scope>NUCLEOTIDE SEQUENCE [LARGE SCALE GENOMIC DNA]</scope>
    <source>
        <strain evidence="2">ASF 502</strain>
    </source>
</reference>